<evidence type="ECO:0000259" key="12">
    <source>
        <dbReference type="Pfam" id="PF07730"/>
    </source>
</evidence>
<dbReference type="EC" id="2.7.13.3" evidence="2"/>
<dbReference type="InterPro" id="IPR050482">
    <property type="entry name" value="Sensor_HK_TwoCompSys"/>
</dbReference>
<feature type="domain" description="Signal transduction histidine kinase subgroup 3 dimerisation and phosphoacceptor" evidence="12">
    <location>
        <begin position="162"/>
        <end position="227"/>
    </location>
</feature>
<dbReference type="GO" id="GO:0016301">
    <property type="term" value="F:kinase activity"/>
    <property type="evidence" value="ECO:0007669"/>
    <property type="project" value="UniProtKB-KW"/>
</dbReference>
<evidence type="ECO:0000313" key="14">
    <source>
        <dbReference type="Proteomes" id="UP001595868"/>
    </source>
</evidence>
<dbReference type="CDD" id="cd16917">
    <property type="entry name" value="HATPase_UhpB-NarQ-NarX-like"/>
    <property type="match status" value="1"/>
</dbReference>
<evidence type="ECO:0000256" key="8">
    <source>
        <dbReference type="ARBA" id="ARBA00023012"/>
    </source>
</evidence>
<keyword evidence="14" id="KW-1185">Reference proteome</keyword>
<dbReference type="Gene3D" id="1.20.5.1930">
    <property type="match status" value="1"/>
</dbReference>
<evidence type="ECO:0000256" key="1">
    <source>
        <dbReference type="ARBA" id="ARBA00000085"/>
    </source>
</evidence>
<dbReference type="Pfam" id="PF02518">
    <property type="entry name" value="HATPase_c"/>
    <property type="match status" value="1"/>
</dbReference>
<evidence type="ECO:0000256" key="3">
    <source>
        <dbReference type="ARBA" id="ARBA00022553"/>
    </source>
</evidence>
<evidence type="ECO:0000256" key="10">
    <source>
        <dbReference type="SAM" id="SignalP"/>
    </source>
</evidence>
<sequence length="365" mass="38598">MWRTWTKDVGLAAAVLLAQSAPFLFAHRVDGSGPWRLVEYLPVLASALPVVFRRKAPLVCLLLVEFAVGAYALVGDGPEQPIWFGALVCLYTVAHQAPRSHQVAALLVTGGGFLAVVGSVTTAVRELLTWSAAFALGALARKRAELAAAGAVQAAELATARERARIAADLHDILGHAFSMMVVQAEAGAAVAGRRPERAIAIFDAIADTGRKAMGELRTAVSGLRDDPPTRSPKPGIDDLPDLVRQAERAGLVVRLRTEGTPRHLPAAVHLAAYRVAQEAMTNVVKHARARTVELRTDWTVGAFRLTVTDDGVGTRVANGADRSTLGGDGHGLSGMRERVAAVGGDVTVGARPDGRGFRVEAVFR</sequence>
<evidence type="ECO:0000256" key="9">
    <source>
        <dbReference type="SAM" id="Phobius"/>
    </source>
</evidence>
<keyword evidence="9" id="KW-0812">Transmembrane</keyword>
<keyword evidence="3" id="KW-0597">Phosphoprotein</keyword>
<keyword evidence="7" id="KW-0067">ATP-binding</keyword>
<organism evidence="13 14">
    <name type="scientific">Micromonospora zhanjiangensis</name>
    <dbReference type="NCBI Taxonomy" id="1522057"/>
    <lineage>
        <taxon>Bacteria</taxon>
        <taxon>Bacillati</taxon>
        <taxon>Actinomycetota</taxon>
        <taxon>Actinomycetes</taxon>
        <taxon>Micromonosporales</taxon>
        <taxon>Micromonosporaceae</taxon>
        <taxon>Micromonospora</taxon>
    </lineage>
</organism>
<keyword evidence="8" id="KW-0902">Two-component regulatory system</keyword>
<gene>
    <name evidence="13" type="ORF">ACFOX0_02880</name>
</gene>
<comment type="caution">
    <text evidence="13">The sequence shown here is derived from an EMBL/GenBank/DDBJ whole genome shotgun (WGS) entry which is preliminary data.</text>
</comment>
<feature type="transmembrane region" description="Helical" evidence="9">
    <location>
        <begin position="103"/>
        <end position="124"/>
    </location>
</feature>
<dbReference type="PANTHER" id="PTHR24421">
    <property type="entry name" value="NITRATE/NITRITE SENSOR PROTEIN NARX-RELATED"/>
    <property type="match status" value="1"/>
</dbReference>
<dbReference type="InterPro" id="IPR036890">
    <property type="entry name" value="HATPase_C_sf"/>
</dbReference>
<dbReference type="InterPro" id="IPR011712">
    <property type="entry name" value="Sig_transdc_His_kin_sub3_dim/P"/>
</dbReference>
<keyword evidence="9" id="KW-0472">Membrane</keyword>
<keyword evidence="5" id="KW-0547">Nucleotide-binding</keyword>
<feature type="domain" description="Histidine kinase/HSP90-like ATPase" evidence="11">
    <location>
        <begin position="272"/>
        <end position="362"/>
    </location>
</feature>
<dbReference type="EMBL" id="JBHSBN010000001">
    <property type="protein sequence ID" value="MFC4104884.1"/>
    <property type="molecule type" value="Genomic_DNA"/>
</dbReference>
<comment type="catalytic activity">
    <reaction evidence="1">
        <text>ATP + protein L-histidine = ADP + protein N-phospho-L-histidine.</text>
        <dbReference type="EC" id="2.7.13.3"/>
    </reaction>
</comment>
<accession>A0ABV8KFT3</accession>
<dbReference type="Gene3D" id="3.30.565.10">
    <property type="entry name" value="Histidine kinase-like ATPase, C-terminal domain"/>
    <property type="match status" value="1"/>
</dbReference>
<reference evidence="14" key="1">
    <citation type="journal article" date="2019" name="Int. J. Syst. Evol. Microbiol.">
        <title>The Global Catalogue of Microorganisms (GCM) 10K type strain sequencing project: providing services to taxonomists for standard genome sequencing and annotation.</title>
        <authorList>
            <consortium name="The Broad Institute Genomics Platform"/>
            <consortium name="The Broad Institute Genome Sequencing Center for Infectious Disease"/>
            <person name="Wu L."/>
            <person name="Ma J."/>
        </authorList>
    </citation>
    <scope>NUCLEOTIDE SEQUENCE [LARGE SCALE GENOMIC DNA]</scope>
    <source>
        <strain evidence="14">2902at01</strain>
    </source>
</reference>
<protein>
    <recommendedName>
        <fullName evidence="2">histidine kinase</fullName>
        <ecNumber evidence="2">2.7.13.3</ecNumber>
    </recommendedName>
</protein>
<name>A0ABV8KFT3_9ACTN</name>
<proteinExistence type="predicted"/>
<evidence type="ECO:0000256" key="7">
    <source>
        <dbReference type="ARBA" id="ARBA00022840"/>
    </source>
</evidence>
<evidence type="ECO:0000256" key="2">
    <source>
        <dbReference type="ARBA" id="ARBA00012438"/>
    </source>
</evidence>
<feature type="chain" id="PRO_5047028165" description="histidine kinase" evidence="10">
    <location>
        <begin position="27"/>
        <end position="365"/>
    </location>
</feature>
<keyword evidence="9" id="KW-1133">Transmembrane helix</keyword>
<dbReference type="RefSeq" id="WP_377541805.1">
    <property type="nucleotide sequence ID" value="NZ_JBHSBN010000001.1"/>
</dbReference>
<evidence type="ECO:0000313" key="13">
    <source>
        <dbReference type="EMBL" id="MFC4104884.1"/>
    </source>
</evidence>
<evidence type="ECO:0000256" key="4">
    <source>
        <dbReference type="ARBA" id="ARBA00022679"/>
    </source>
</evidence>
<evidence type="ECO:0000259" key="11">
    <source>
        <dbReference type="Pfam" id="PF02518"/>
    </source>
</evidence>
<evidence type="ECO:0000256" key="5">
    <source>
        <dbReference type="ARBA" id="ARBA00022741"/>
    </source>
</evidence>
<dbReference type="InterPro" id="IPR003594">
    <property type="entry name" value="HATPase_dom"/>
</dbReference>
<keyword evidence="10" id="KW-0732">Signal</keyword>
<keyword evidence="4" id="KW-0808">Transferase</keyword>
<dbReference type="SUPFAM" id="SSF55874">
    <property type="entry name" value="ATPase domain of HSP90 chaperone/DNA topoisomerase II/histidine kinase"/>
    <property type="match status" value="1"/>
</dbReference>
<evidence type="ECO:0000256" key="6">
    <source>
        <dbReference type="ARBA" id="ARBA00022777"/>
    </source>
</evidence>
<dbReference type="Pfam" id="PF07730">
    <property type="entry name" value="HisKA_3"/>
    <property type="match status" value="1"/>
</dbReference>
<feature type="signal peptide" evidence="10">
    <location>
        <begin position="1"/>
        <end position="26"/>
    </location>
</feature>
<dbReference type="PANTHER" id="PTHR24421:SF10">
    <property type="entry name" value="NITRATE_NITRITE SENSOR PROTEIN NARQ"/>
    <property type="match status" value="1"/>
</dbReference>
<keyword evidence="6 13" id="KW-0418">Kinase</keyword>
<dbReference type="Proteomes" id="UP001595868">
    <property type="component" value="Unassembled WGS sequence"/>
</dbReference>